<evidence type="ECO:0000313" key="6">
    <source>
        <dbReference type="EMBL" id="SNV23748.1"/>
    </source>
</evidence>
<evidence type="ECO:0000256" key="4">
    <source>
        <dbReference type="ARBA" id="ARBA00022679"/>
    </source>
</evidence>
<keyword evidence="4 6" id="KW-0808">Transferase</keyword>
<comment type="similarity">
    <text evidence="2">Belongs to the glycosyltransferase 2 family.</text>
</comment>
<dbReference type="InterPro" id="IPR029044">
    <property type="entry name" value="Nucleotide-diphossugar_trans"/>
</dbReference>
<dbReference type="KEGG" id="dco:SAMEA4475696_1887"/>
<dbReference type="GeneID" id="63460073"/>
<gene>
    <name evidence="6" type="ORF">SAMEA4475696_01887</name>
</gene>
<evidence type="ECO:0000313" key="7">
    <source>
        <dbReference type="Proteomes" id="UP000242637"/>
    </source>
</evidence>
<name>A0A239VQ25_9MICO</name>
<evidence type="ECO:0000256" key="2">
    <source>
        <dbReference type="ARBA" id="ARBA00006739"/>
    </source>
</evidence>
<dbReference type="RefSeq" id="WP_051277107.1">
    <property type="nucleotide sequence ID" value="NZ_JAAFNJ010000001.1"/>
</dbReference>
<sequence>MAKYERVVIGIPTFRRPDLLLRLLGSLRAEVTGTGVAVLVADNDCDEKISQLLADTDLPVTYVPVAERGISQARNAILAAATQVRPDWTHVVMLDDDGYVLPGWLTPLMDTVNKLDAEITAGPVLGELPENASALARGSVYAGRTRQPTGFVDRLNGAQNIVVSRRAIDLLGESPFATELGRVGGEDADFFARLQERGGTFAWCDEAEVVEPAGPERLTASAIFGRAFLSNQIIGNRAARQHGKGVALRSVLTDARWLPVNTAAAAWRRDSVRASRAAIDAVGLAGRVYGTFRAPGRRRQHGMHSS</sequence>
<evidence type="ECO:0000256" key="1">
    <source>
        <dbReference type="ARBA" id="ARBA00004776"/>
    </source>
</evidence>
<dbReference type="Gene3D" id="3.90.550.10">
    <property type="entry name" value="Spore Coat Polysaccharide Biosynthesis Protein SpsA, Chain A"/>
    <property type="match status" value="1"/>
</dbReference>
<dbReference type="PANTHER" id="PTHR43179">
    <property type="entry name" value="RHAMNOSYLTRANSFERASE WBBL"/>
    <property type="match status" value="1"/>
</dbReference>
<dbReference type="GO" id="GO:0016757">
    <property type="term" value="F:glycosyltransferase activity"/>
    <property type="evidence" value="ECO:0007669"/>
    <property type="project" value="UniProtKB-KW"/>
</dbReference>
<reference evidence="6 7" key="1">
    <citation type="submission" date="2017-06" db="EMBL/GenBank/DDBJ databases">
        <authorList>
            <consortium name="Pathogen Informatics"/>
        </authorList>
    </citation>
    <scope>NUCLEOTIDE SEQUENCE [LARGE SCALE GENOMIC DNA]</scope>
    <source>
        <strain evidence="6 7">NCTC13039</strain>
    </source>
</reference>
<organism evidence="6 7">
    <name type="scientific">Dermatophilus congolensis</name>
    <dbReference type="NCBI Taxonomy" id="1863"/>
    <lineage>
        <taxon>Bacteria</taxon>
        <taxon>Bacillati</taxon>
        <taxon>Actinomycetota</taxon>
        <taxon>Actinomycetes</taxon>
        <taxon>Micrococcales</taxon>
        <taxon>Dermatophilaceae</taxon>
        <taxon>Dermatophilus</taxon>
    </lineage>
</organism>
<feature type="domain" description="Glycosyltransferase 2-like" evidence="5">
    <location>
        <begin position="9"/>
        <end position="126"/>
    </location>
</feature>
<keyword evidence="3" id="KW-0328">Glycosyltransferase</keyword>
<proteinExistence type="inferred from homology"/>
<dbReference type="AlphaFoldDB" id="A0A239VQ25"/>
<accession>A0A239VQ25</accession>
<dbReference type="PANTHER" id="PTHR43179:SF12">
    <property type="entry name" value="GALACTOFURANOSYLTRANSFERASE GLFT2"/>
    <property type="match status" value="1"/>
</dbReference>
<dbReference type="CDD" id="cd00761">
    <property type="entry name" value="Glyco_tranf_GTA_type"/>
    <property type="match status" value="1"/>
</dbReference>
<comment type="pathway">
    <text evidence="1">Cell wall biogenesis; cell wall polysaccharide biosynthesis.</text>
</comment>
<evidence type="ECO:0000256" key="3">
    <source>
        <dbReference type="ARBA" id="ARBA00022676"/>
    </source>
</evidence>
<dbReference type="SUPFAM" id="SSF53448">
    <property type="entry name" value="Nucleotide-diphospho-sugar transferases"/>
    <property type="match status" value="1"/>
</dbReference>
<dbReference type="InterPro" id="IPR001173">
    <property type="entry name" value="Glyco_trans_2-like"/>
</dbReference>
<dbReference type="Pfam" id="PF00535">
    <property type="entry name" value="Glycos_transf_2"/>
    <property type="match status" value="1"/>
</dbReference>
<protein>
    <submittedName>
        <fullName evidence="6">Mycofactocin system glycosyltransferase</fullName>
    </submittedName>
</protein>
<dbReference type="Proteomes" id="UP000242637">
    <property type="component" value="Chromosome 1"/>
</dbReference>
<dbReference type="OrthoDB" id="3180470at2"/>
<keyword evidence="7" id="KW-1185">Reference proteome</keyword>
<dbReference type="EMBL" id="LT906453">
    <property type="protein sequence ID" value="SNV23748.1"/>
    <property type="molecule type" value="Genomic_DNA"/>
</dbReference>
<evidence type="ECO:0000259" key="5">
    <source>
        <dbReference type="Pfam" id="PF00535"/>
    </source>
</evidence>
<dbReference type="STRING" id="1121387.GCA_000429885_00257"/>